<keyword evidence="7 8" id="KW-0472">Membrane</keyword>
<evidence type="ECO:0000256" key="4">
    <source>
        <dbReference type="ARBA" id="ARBA00022475"/>
    </source>
</evidence>
<evidence type="ECO:0000256" key="5">
    <source>
        <dbReference type="ARBA" id="ARBA00022692"/>
    </source>
</evidence>
<dbReference type="PANTHER" id="PTHR30472:SF25">
    <property type="entry name" value="ABC TRANSPORTER PERMEASE PROTEIN MJ0876-RELATED"/>
    <property type="match status" value="1"/>
</dbReference>
<keyword evidence="5 8" id="KW-0812">Transmembrane</keyword>
<dbReference type="AlphaFoldDB" id="A0A857DJH3"/>
<feature type="transmembrane region" description="Helical" evidence="8">
    <location>
        <begin position="77"/>
        <end position="98"/>
    </location>
</feature>
<protein>
    <submittedName>
        <fullName evidence="9">Iron chelate uptake ABC transporter family permease subunit</fullName>
    </submittedName>
</protein>
<feature type="transmembrane region" description="Helical" evidence="8">
    <location>
        <begin position="160"/>
        <end position="186"/>
    </location>
</feature>
<comment type="subcellular location">
    <subcellularLocation>
        <location evidence="1">Cell membrane</location>
        <topology evidence="1">Multi-pass membrane protein</topology>
    </subcellularLocation>
</comment>
<evidence type="ECO:0000313" key="9">
    <source>
        <dbReference type="EMBL" id="QHA01500.1"/>
    </source>
</evidence>
<feature type="transmembrane region" description="Helical" evidence="8">
    <location>
        <begin position="137"/>
        <end position="154"/>
    </location>
</feature>
<evidence type="ECO:0000256" key="2">
    <source>
        <dbReference type="ARBA" id="ARBA00007935"/>
    </source>
</evidence>
<organism evidence="9 10">
    <name type="scientific">Dehalobacter restrictus</name>
    <dbReference type="NCBI Taxonomy" id="55583"/>
    <lineage>
        <taxon>Bacteria</taxon>
        <taxon>Bacillati</taxon>
        <taxon>Bacillota</taxon>
        <taxon>Clostridia</taxon>
        <taxon>Eubacteriales</taxon>
        <taxon>Desulfitobacteriaceae</taxon>
        <taxon>Dehalobacter</taxon>
    </lineage>
</organism>
<dbReference type="GO" id="GO:0005886">
    <property type="term" value="C:plasma membrane"/>
    <property type="evidence" value="ECO:0007669"/>
    <property type="project" value="UniProtKB-SubCell"/>
</dbReference>
<keyword evidence="6 8" id="KW-1133">Transmembrane helix</keyword>
<name>A0A857DJH3_9FIRM</name>
<evidence type="ECO:0000313" key="10">
    <source>
        <dbReference type="Proteomes" id="UP000430508"/>
    </source>
</evidence>
<evidence type="ECO:0000256" key="8">
    <source>
        <dbReference type="SAM" id="Phobius"/>
    </source>
</evidence>
<gene>
    <name evidence="9" type="ORF">GQ588_13035</name>
</gene>
<dbReference type="Pfam" id="PF01032">
    <property type="entry name" value="FecCD"/>
    <property type="match status" value="1"/>
</dbReference>
<dbReference type="InterPro" id="IPR000522">
    <property type="entry name" value="ABC_transptr_permease_BtuC"/>
</dbReference>
<feature type="transmembrane region" description="Helical" evidence="8">
    <location>
        <begin position="322"/>
        <end position="341"/>
    </location>
</feature>
<dbReference type="CDD" id="cd06550">
    <property type="entry name" value="TM_ABC_iron-siderophores_like"/>
    <property type="match status" value="1"/>
</dbReference>
<evidence type="ECO:0000256" key="6">
    <source>
        <dbReference type="ARBA" id="ARBA00022989"/>
    </source>
</evidence>
<accession>A0A857DJH3</accession>
<evidence type="ECO:0000256" key="7">
    <source>
        <dbReference type="ARBA" id="ARBA00023136"/>
    </source>
</evidence>
<dbReference type="FunFam" id="1.10.3470.10:FF:000001">
    <property type="entry name" value="Vitamin B12 ABC transporter permease BtuC"/>
    <property type="match status" value="1"/>
</dbReference>
<dbReference type="RefSeq" id="WP_158208531.1">
    <property type="nucleotide sequence ID" value="NZ_CP046996.1"/>
</dbReference>
<keyword evidence="3" id="KW-0813">Transport</keyword>
<feature type="transmembrane region" description="Helical" evidence="8">
    <location>
        <begin position="292"/>
        <end position="310"/>
    </location>
</feature>
<dbReference type="SUPFAM" id="SSF81345">
    <property type="entry name" value="ABC transporter involved in vitamin B12 uptake, BtuC"/>
    <property type="match status" value="1"/>
</dbReference>
<dbReference type="EMBL" id="CP046996">
    <property type="protein sequence ID" value="QHA01500.1"/>
    <property type="molecule type" value="Genomic_DNA"/>
</dbReference>
<dbReference type="Gene3D" id="1.10.3470.10">
    <property type="entry name" value="ABC transporter involved in vitamin B12 uptake, BtuC"/>
    <property type="match status" value="1"/>
</dbReference>
<feature type="transmembrane region" description="Helical" evidence="8">
    <location>
        <begin position="110"/>
        <end position="130"/>
    </location>
</feature>
<feature type="transmembrane region" description="Helical" evidence="8">
    <location>
        <begin position="12"/>
        <end position="38"/>
    </location>
</feature>
<dbReference type="InterPro" id="IPR037294">
    <property type="entry name" value="ABC_BtuC-like"/>
</dbReference>
<evidence type="ECO:0000256" key="3">
    <source>
        <dbReference type="ARBA" id="ARBA00022448"/>
    </source>
</evidence>
<keyword evidence="4" id="KW-1003">Cell membrane</keyword>
<comment type="similarity">
    <text evidence="2">Belongs to the binding-protein-dependent transport system permease family. FecCD subfamily.</text>
</comment>
<proteinExistence type="inferred from homology"/>
<dbReference type="GO" id="GO:0033214">
    <property type="term" value="P:siderophore-iron import into cell"/>
    <property type="evidence" value="ECO:0007669"/>
    <property type="project" value="TreeGrafter"/>
</dbReference>
<evidence type="ECO:0000256" key="1">
    <source>
        <dbReference type="ARBA" id="ARBA00004651"/>
    </source>
</evidence>
<feature type="transmembrane region" description="Helical" evidence="8">
    <location>
        <begin position="207"/>
        <end position="228"/>
    </location>
</feature>
<reference evidence="9 10" key="1">
    <citation type="submission" date="2019-12" db="EMBL/GenBank/DDBJ databases">
        <title>Sequence classification of anaerobic respiratory reductive dehalogenases: First we see many, then we see few.</title>
        <authorList>
            <person name="Molenda O."/>
            <person name="Puentes Jacome L.A."/>
            <person name="Cao X."/>
            <person name="Nesbo C.L."/>
            <person name="Tang S."/>
            <person name="Morson N."/>
            <person name="Patron J."/>
            <person name="Lomheim L."/>
            <person name="Wishart D.S."/>
            <person name="Edwards E.A."/>
        </authorList>
    </citation>
    <scope>NUCLEOTIDE SEQUENCE [LARGE SCALE GENOMIC DNA]</scope>
    <source>
        <strain evidence="9 10">12DCA</strain>
    </source>
</reference>
<sequence>MDVLKNRKSWKYLLICFTLFLIAVGIFCTTVGSADISFKESAGIIMSKVPLLNHWFHAEDYSHVHQTIIWSLRVPRIILAALVGGALGVIGGTLQGFFKNPMADPYVMGVSSGAGLGATIAIITGAGGFLGMIEIPVFSFIGAFLTTWIVYSLAKVGKKVVVTTLLLAGVALSAFLSAVMSFLMVLNTDDIDKIYLWLMGSFANKSWEHIQLAAPFILIGVIVLFALAKEMNAMVFGDSTAQHLGINLGKLQIILLMATSLTTAGAVASCGSIGFVGLIVPHIVRIMVGPDHRVLLPLSFLVGGTFLVITDTISRTCLGSQEIPVGVITALFGGPFFIYLLKKKKERVI</sequence>
<dbReference type="PANTHER" id="PTHR30472">
    <property type="entry name" value="FERRIC ENTEROBACTIN TRANSPORT SYSTEM PERMEASE PROTEIN"/>
    <property type="match status" value="1"/>
</dbReference>
<dbReference type="Proteomes" id="UP000430508">
    <property type="component" value="Chromosome"/>
</dbReference>
<dbReference type="GO" id="GO:0022857">
    <property type="term" value="F:transmembrane transporter activity"/>
    <property type="evidence" value="ECO:0007669"/>
    <property type="project" value="InterPro"/>
</dbReference>